<organism evidence="1 2">
    <name type="scientific">Mycolicibacterium austroafricanum</name>
    <name type="common">Mycobacterium austroafricanum</name>
    <dbReference type="NCBI Taxonomy" id="39687"/>
    <lineage>
        <taxon>Bacteria</taxon>
        <taxon>Bacillati</taxon>
        <taxon>Actinomycetota</taxon>
        <taxon>Actinomycetes</taxon>
        <taxon>Mycobacteriales</taxon>
        <taxon>Mycobacteriaceae</taxon>
        <taxon>Mycolicibacterium</taxon>
    </lineage>
</organism>
<dbReference type="Proteomes" id="UP001172687">
    <property type="component" value="Unassembled WGS sequence"/>
</dbReference>
<gene>
    <name evidence="1" type="ORF">QYF68_15400</name>
</gene>
<dbReference type="EMBL" id="JAUHTC010000053">
    <property type="protein sequence ID" value="MDN4519192.1"/>
    <property type="molecule type" value="Genomic_DNA"/>
</dbReference>
<dbReference type="RefSeq" id="WP_109791176.1">
    <property type="nucleotide sequence ID" value="NZ_CP070380.1"/>
</dbReference>
<dbReference type="SUPFAM" id="SSF54427">
    <property type="entry name" value="NTF2-like"/>
    <property type="match status" value="1"/>
</dbReference>
<keyword evidence="2" id="KW-1185">Reference proteome</keyword>
<dbReference type="InterPro" id="IPR032710">
    <property type="entry name" value="NTF2-like_dom_sf"/>
</dbReference>
<proteinExistence type="predicted"/>
<dbReference type="Gene3D" id="3.10.450.50">
    <property type="match status" value="1"/>
</dbReference>
<sequence>MTEDDPSAAAAGGPKEPLVDTEALSVVARVAGRFVQAYTLVEEDPDFEELFAENVEVWHSFDHETMVLPGREFAAAMLRMLGATAEIVRGHSDHVWSLKVDTDGFAMAATASGELESGVTVRISRCLLITVHDGRITRICEFGDRQQRAPLDDALRAAGRFRS</sequence>
<accession>A0ABT8HEJ7</accession>
<evidence type="ECO:0008006" key="3">
    <source>
        <dbReference type="Google" id="ProtNLM"/>
    </source>
</evidence>
<comment type="caution">
    <text evidence="1">The sequence shown here is derived from an EMBL/GenBank/DDBJ whole genome shotgun (WGS) entry which is preliminary data.</text>
</comment>
<evidence type="ECO:0000313" key="1">
    <source>
        <dbReference type="EMBL" id="MDN4519192.1"/>
    </source>
</evidence>
<protein>
    <recommendedName>
        <fullName evidence="3">SnoaL-like domain-containing protein</fullName>
    </recommendedName>
</protein>
<evidence type="ECO:0000313" key="2">
    <source>
        <dbReference type="Proteomes" id="UP001172687"/>
    </source>
</evidence>
<name>A0ABT8HEJ7_MYCAO</name>
<reference evidence="1" key="1">
    <citation type="submission" date="2023-07" db="EMBL/GenBank/DDBJ databases">
        <title>Degradation of tert-butanol by M. austroafricanum TBA100.</title>
        <authorList>
            <person name="Helbich S."/>
            <person name="Vainshtein Y."/>
        </authorList>
    </citation>
    <scope>NUCLEOTIDE SEQUENCE</scope>
    <source>
        <strain evidence="1">TBA100</strain>
    </source>
</reference>